<sequence length="342" mass="37754">MQMRSLGKLQVPVSPIMLGGNVFGWTIDEQQSFRILDRFVERGFNFIDTADVYSRWAPGNQGGESETILGKWFKQSGKRDQVVLATKVGMEMGEGKKGLSAKYIREAVEASLRRLQTDHIDLYQTHQDDKDTPLEETVRTLDALVHEGKVRMVGASNYDGRRLRAAIEVARNAGWESYQTLQPNYNLYTREQYETDLAPVVAEYSLGVVPYFSLAAGFLTGKYKSADDAKGVKREGTVSKYFDDRGMKILDALRKVSDEAGASMASVALAWLLSRPNVLAPIASATKEEHLEDLFRAAELELSAEQQDALSAASAYEKKAEEPAMAGALPGALPGEGDRSSR</sequence>
<dbReference type="InterPro" id="IPR050523">
    <property type="entry name" value="AKR_Detox_Biosynth"/>
</dbReference>
<dbReference type="Pfam" id="PF00248">
    <property type="entry name" value="Aldo_ket_red"/>
    <property type="match status" value="1"/>
</dbReference>
<dbReference type="CDD" id="cd19081">
    <property type="entry name" value="AKR_AKR9C1"/>
    <property type="match status" value="1"/>
</dbReference>
<evidence type="ECO:0000259" key="2">
    <source>
        <dbReference type="Pfam" id="PF00248"/>
    </source>
</evidence>
<dbReference type="Gene3D" id="3.20.20.100">
    <property type="entry name" value="NADP-dependent oxidoreductase domain"/>
    <property type="match status" value="1"/>
</dbReference>
<dbReference type="RefSeq" id="WP_263414650.1">
    <property type="nucleotide sequence ID" value="NZ_BAABBH010000001.1"/>
</dbReference>
<feature type="region of interest" description="Disordered" evidence="1">
    <location>
        <begin position="311"/>
        <end position="342"/>
    </location>
</feature>
<dbReference type="EMBL" id="JBJYXY010000001">
    <property type="protein sequence ID" value="MFN2977179.1"/>
    <property type="molecule type" value="Genomic_DNA"/>
</dbReference>
<dbReference type="PANTHER" id="PTHR43364:SF6">
    <property type="entry name" value="OXIDOREDUCTASE-RELATED"/>
    <property type="match status" value="1"/>
</dbReference>
<evidence type="ECO:0000313" key="4">
    <source>
        <dbReference type="Proteomes" id="UP001634747"/>
    </source>
</evidence>
<evidence type="ECO:0000313" key="3">
    <source>
        <dbReference type="EMBL" id="MFN2977179.1"/>
    </source>
</evidence>
<keyword evidence="4" id="KW-1185">Reference proteome</keyword>
<gene>
    <name evidence="3" type="ORF">ACK2TP_15515</name>
</gene>
<feature type="compositionally biased region" description="Low complexity" evidence="1">
    <location>
        <begin position="323"/>
        <end position="335"/>
    </location>
</feature>
<evidence type="ECO:0000256" key="1">
    <source>
        <dbReference type="SAM" id="MobiDB-lite"/>
    </source>
</evidence>
<proteinExistence type="predicted"/>
<protein>
    <submittedName>
        <fullName evidence="3">Aldo/keto reductase</fullName>
    </submittedName>
</protein>
<dbReference type="InterPro" id="IPR023210">
    <property type="entry name" value="NADP_OxRdtase_dom"/>
</dbReference>
<name>A0ABW9KN14_9BACT</name>
<accession>A0ABW9KN14</accession>
<reference evidence="3 4" key="1">
    <citation type="submission" date="2024-12" db="EMBL/GenBank/DDBJ databases">
        <authorList>
            <person name="Lee Y."/>
        </authorList>
    </citation>
    <scope>NUCLEOTIDE SEQUENCE [LARGE SCALE GENOMIC DNA]</scope>
    <source>
        <strain evidence="3 4">03SUJ4</strain>
    </source>
</reference>
<dbReference type="PANTHER" id="PTHR43364">
    <property type="entry name" value="NADH-SPECIFIC METHYLGLYOXAL REDUCTASE-RELATED"/>
    <property type="match status" value="1"/>
</dbReference>
<organism evidence="3 4">
    <name type="scientific">Terriglobus aquaticus</name>
    <dbReference type="NCBI Taxonomy" id="940139"/>
    <lineage>
        <taxon>Bacteria</taxon>
        <taxon>Pseudomonadati</taxon>
        <taxon>Acidobacteriota</taxon>
        <taxon>Terriglobia</taxon>
        <taxon>Terriglobales</taxon>
        <taxon>Acidobacteriaceae</taxon>
        <taxon>Terriglobus</taxon>
    </lineage>
</organism>
<dbReference type="Proteomes" id="UP001634747">
    <property type="component" value="Unassembled WGS sequence"/>
</dbReference>
<feature type="domain" description="NADP-dependent oxidoreductase" evidence="2">
    <location>
        <begin position="15"/>
        <end position="313"/>
    </location>
</feature>
<comment type="caution">
    <text evidence="3">The sequence shown here is derived from an EMBL/GenBank/DDBJ whole genome shotgun (WGS) entry which is preliminary data.</text>
</comment>
<dbReference type="SUPFAM" id="SSF51430">
    <property type="entry name" value="NAD(P)-linked oxidoreductase"/>
    <property type="match status" value="1"/>
</dbReference>
<dbReference type="InterPro" id="IPR036812">
    <property type="entry name" value="NAD(P)_OxRdtase_dom_sf"/>
</dbReference>